<gene>
    <name evidence="2" type="ORF">FGM00_00190</name>
</gene>
<dbReference type="SUPFAM" id="SSF55298">
    <property type="entry name" value="YjgF-like"/>
    <property type="match status" value="1"/>
</dbReference>
<feature type="domain" description="Endoribonuclease L-PSP/chorismate mutase-like" evidence="1">
    <location>
        <begin position="7"/>
        <end position="124"/>
    </location>
</feature>
<keyword evidence="3" id="KW-1185">Reference proteome</keyword>
<dbReference type="EMBL" id="CP040710">
    <property type="protein sequence ID" value="QCW98613.1"/>
    <property type="molecule type" value="Genomic_DNA"/>
</dbReference>
<name>A0A5B7SPP8_9FLAO</name>
<evidence type="ECO:0000313" key="2">
    <source>
        <dbReference type="EMBL" id="QCW98613.1"/>
    </source>
</evidence>
<dbReference type="OrthoDB" id="9806350at2"/>
<protein>
    <submittedName>
        <fullName evidence="2">RidA family protein</fullName>
    </submittedName>
</protein>
<accession>A0A5B7SPP8</accession>
<dbReference type="Pfam" id="PF14588">
    <property type="entry name" value="YjgF_endoribonc"/>
    <property type="match status" value="1"/>
</dbReference>
<dbReference type="CDD" id="cd02199">
    <property type="entry name" value="YjgF_YER057c_UK114_like_1"/>
    <property type="match status" value="1"/>
</dbReference>
<dbReference type="PANTHER" id="PTHR43760">
    <property type="entry name" value="ENDORIBONUCLEASE-RELATED"/>
    <property type="match status" value="1"/>
</dbReference>
<evidence type="ECO:0000313" key="3">
    <source>
        <dbReference type="Proteomes" id="UP000310017"/>
    </source>
</evidence>
<proteinExistence type="predicted"/>
<dbReference type="PANTHER" id="PTHR43760:SF1">
    <property type="entry name" value="ENDORIBONUCLEASE L-PSP_CHORISMATE MUTASE-LIKE DOMAIN-CONTAINING PROTEIN"/>
    <property type="match status" value="1"/>
</dbReference>
<evidence type="ECO:0000259" key="1">
    <source>
        <dbReference type="Pfam" id="PF14588"/>
    </source>
</evidence>
<sequence>MKTPSERLKELGLELPPAPPPAGLYKPVLVVDNFLYVSGQGPLLSDGSLYTGRVGENLSMQQGKDAARQVALTMLATITKHFGELDRIKRLVKTLGMVNCTPDFSDQPLVINGYSELMADVFGADNGVGVRSAVGMMLPGQVAVEIEAMFELHT</sequence>
<dbReference type="InterPro" id="IPR013813">
    <property type="entry name" value="Endoribo_LPSP/chorism_mut-like"/>
</dbReference>
<dbReference type="KEGG" id="asag:FGM00_00190"/>
<dbReference type="InterPro" id="IPR035959">
    <property type="entry name" value="RutC-like_sf"/>
</dbReference>
<organism evidence="2 3">
    <name type="scientific">Aggregatimonas sangjinii</name>
    <dbReference type="NCBI Taxonomy" id="2583587"/>
    <lineage>
        <taxon>Bacteria</taxon>
        <taxon>Pseudomonadati</taxon>
        <taxon>Bacteroidota</taxon>
        <taxon>Flavobacteriia</taxon>
        <taxon>Flavobacteriales</taxon>
        <taxon>Flavobacteriaceae</taxon>
        <taxon>Aggregatimonas</taxon>
    </lineage>
</organism>
<reference evidence="2 3" key="1">
    <citation type="submission" date="2019-05" db="EMBL/GenBank/DDBJ databases">
        <title>Genome sequencing of F202Z8.</title>
        <authorList>
            <person name="Kwon Y.M."/>
        </authorList>
    </citation>
    <scope>NUCLEOTIDE SEQUENCE [LARGE SCALE GENOMIC DNA]</scope>
    <source>
        <strain evidence="2 3">F202Z8</strain>
    </source>
</reference>
<dbReference type="Proteomes" id="UP000310017">
    <property type="component" value="Chromosome"/>
</dbReference>
<dbReference type="Gene3D" id="3.30.1330.40">
    <property type="entry name" value="RutC-like"/>
    <property type="match status" value="1"/>
</dbReference>
<dbReference type="RefSeq" id="WP_138850968.1">
    <property type="nucleotide sequence ID" value="NZ_CP040710.1"/>
</dbReference>
<dbReference type="AlphaFoldDB" id="A0A5B7SPP8"/>